<dbReference type="Pfam" id="PF13602">
    <property type="entry name" value="ADH_zinc_N_2"/>
    <property type="match status" value="1"/>
</dbReference>
<dbReference type="RefSeq" id="WP_345149660.1">
    <property type="nucleotide sequence ID" value="NZ_BAABEO010000009.1"/>
</dbReference>
<dbReference type="InterPro" id="IPR013154">
    <property type="entry name" value="ADH-like_N"/>
</dbReference>
<protein>
    <submittedName>
        <fullName evidence="3">NAD(P)-dependent alcohol dehydrogenase</fullName>
    </submittedName>
</protein>
<keyword evidence="4" id="KW-1185">Reference proteome</keyword>
<dbReference type="InterPro" id="IPR020843">
    <property type="entry name" value="ER"/>
</dbReference>
<evidence type="ECO:0000313" key="4">
    <source>
        <dbReference type="Proteomes" id="UP001500752"/>
    </source>
</evidence>
<dbReference type="SUPFAM" id="SSF50129">
    <property type="entry name" value="GroES-like"/>
    <property type="match status" value="1"/>
</dbReference>
<dbReference type="EMBL" id="BAABEO010000009">
    <property type="protein sequence ID" value="GAA3677445.1"/>
    <property type="molecule type" value="Genomic_DNA"/>
</dbReference>
<evidence type="ECO:0000256" key="1">
    <source>
        <dbReference type="SAM" id="MobiDB-lite"/>
    </source>
</evidence>
<dbReference type="CDD" id="cd08267">
    <property type="entry name" value="MDR1"/>
    <property type="match status" value="1"/>
</dbReference>
<feature type="domain" description="Enoyl reductase (ER)" evidence="2">
    <location>
        <begin position="51"/>
        <end position="360"/>
    </location>
</feature>
<evidence type="ECO:0000313" key="3">
    <source>
        <dbReference type="EMBL" id="GAA3677445.1"/>
    </source>
</evidence>
<evidence type="ECO:0000259" key="2">
    <source>
        <dbReference type="SMART" id="SM00829"/>
    </source>
</evidence>
<dbReference type="InterPro" id="IPR002364">
    <property type="entry name" value="Quin_OxRdtase/zeta-crystal_CS"/>
</dbReference>
<dbReference type="Pfam" id="PF08240">
    <property type="entry name" value="ADH_N"/>
    <property type="match status" value="1"/>
</dbReference>
<name>A0ABP7C4U8_9MICC</name>
<comment type="caution">
    <text evidence="3">The sequence shown here is derived from an EMBL/GenBank/DDBJ whole genome shotgun (WGS) entry which is preliminary data.</text>
</comment>
<dbReference type="SUPFAM" id="SSF51735">
    <property type="entry name" value="NAD(P)-binding Rossmann-fold domains"/>
    <property type="match status" value="1"/>
</dbReference>
<accession>A0ABP7C4U8</accession>
<dbReference type="PROSITE" id="PS01162">
    <property type="entry name" value="QOR_ZETA_CRYSTAL"/>
    <property type="match status" value="1"/>
</dbReference>
<sequence length="362" mass="37692">MESTGQHSPLGEDRPSPTSRPDAPGARTGQPGVVPSAEDGTMRAIVQREYGSADVLRLARVPRPAIAADQILVKVRAAGLDRGTWHLVTGTPYAIRLAMGLRRPRNPVPGMDLAGTVAAVGSKVTRFAVGDEVFGYGRGSFAEYAVAPEAKLAHKPAGLSFEQAAALAVSGSTAMQALRDAGRVRAGQRVLVIGASGGVGSYAVQLAKASGAEVTGVASTGKLDLVRALGAERAIDYTREDFADGSRSYDLIIDTGGNASLGRLRRALTPTGTAVIVGGENAGLWTGLGRQFRALALSPFIRQRLAVMFAREGAADLERLAELAAAGRVVPAIDATYPLERMPEALRHLEAGEVRGKAVVVV</sequence>
<organism evidence="3 4">
    <name type="scientific">Arthrobacter ginkgonis</name>
    <dbReference type="NCBI Taxonomy" id="1630594"/>
    <lineage>
        <taxon>Bacteria</taxon>
        <taxon>Bacillati</taxon>
        <taxon>Actinomycetota</taxon>
        <taxon>Actinomycetes</taxon>
        <taxon>Micrococcales</taxon>
        <taxon>Micrococcaceae</taxon>
        <taxon>Arthrobacter</taxon>
    </lineage>
</organism>
<dbReference type="Gene3D" id="3.40.50.720">
    <property type="entry name" value="NAD(P)-binding Rossmann-like Domain"/>
    <property type="match status" value="1"/>
</dbReference>
<dbReference type="Proteomes" id="UP001500752">
    <property type="component" value="Unassembled WGS sequence"/>
</dbReference>
<dbReference type="PANTHER" id="PTHR11695">
    <property type="entry name" value="ALCOHOL DEHYDROGENASE RELATED"/>
    <property type="match status" value="1"/>
</dbReference>
<dbReference type="PANTHER" id="PTHR11695:SF648">
    <property type="entry name" value="ZINC-BINDING OXIDOREDUCTASE"/>
    <property type="match status" value="1"/>
</dbReference>
<dbReference type="Gene3D" id="3.90.180.10">
    <property type="entry name" value="Medium-chain alcohol dehydrogenases, catalytic domain"/>
    <property type="match status" value="1"/>
</dbReference>
<proteinExistence type="predicted"/>
<dbReference type="InterPro" id="IPR050700">
    <property type="entry name" value="YIM1/Zinc_Alcohol_DH_Fams"/>
</dbReference>
<reference evidence="4" key="1">
    <citation type="journal article" date="2019" name="Int. J. Syst. Evol. Microbiol.">
        <title>The Global Catalogue of Microorganisms (GCM) 10K type strain sequencing project: providing services to taxonomists for standard genome sequencing and annotation.</title>
        <authorList>
            <consortium name="The Broad Institute Genomics Platform"/>
            <consortium name="The Broad Institute Genome Sequencing Center for Infectious Disease"/>
            <person name="Wu L."/>
            <person name="Ma J."/>
        </authorList>
    </citation>
    <scope>NUCLEOTIDE SEQUENCE [LARGE SCALE GENOMIC DNA]</scope>
    <source>
        <strain evidence="4">JCM 30742</strain>
    </source>
</reference>
<gene>
    <name evidence="3" type="ORF">GCM10023081_14680</name>
</gene>
<feature type="region of interest" description="Disordered" evidence="1">
    <location>
        <begin position="1"/>
        <end position="41"/>
    </location>
</feature>
<dbReference type="InterPro" id="IPR011032">
    <property type="entry name" value="GroES-like_sf"/>
</dbReference>
<dbReference type="InterPro" id="IPR036291">
    <property type="entry name" value="NAD(P)-bd_dom_sf"/>
</dbReference>
<dbReference type="SMART" id="SM00829">
    <property type="entry name" value="PKS_ER"/>
    <property type="match status" value="1"/>
</dbReference>